<keyword evidence="4" id="KW-1003">Cell membrane</keyword>
<dbReference type="GO" id="GO:0006826">
    <property type="term" value="P:iron ion transport"/>
    <property type="evidence" value="ECO:0007669"/>
    <property type="project" value="UniProtKB-KW"/>
</dbReference>
<dbReference type="InterPro" id="IPR027417">
    <property type="entry name" value="P-loop_NTPase"/>
</dbReference>
<evidence type="ECO:0000256" key="4">
    <source>
        <dbReference type="ARBA" id="ARBA00022475"/>
    </source>
</evidence>
<reference evidence="14" key="1">
    <citation type="submission" date="2018-07" db="EMBL/GenBank/DDBJ databases">
        <authorList>
            <person name="Kim H."/>
        </authorList>
    </citation>
    <scope>NUCLEOTIDE SEQUENCE [LARGE SCALE GENOMIC DNA]</scope>
    <source>
        <strain evidence="14">F02</strain>
    </source>
</reference>
<evidence type="ECO:0000259" key="12">
    <source>
        <dbReference type="PROSITE" id="PS50893"/>
    </source>
</evidence>
<keyword evidence="7" id="KW-0547">Nucleotide-binding</keyword>
<evidence type="ECO:0000256" key="2">
    <source>
        <dbReference type="ARBA" id="ARBA00005417"/>
    </source>
</evidence>
<organism evidence="13 14">
    <name type="scientific">Ephemeroptericola cinctiostellae</name>
    <dbReference type="NCBI Taxonomy" id="2268024"/>
    <lineage>
        <taxon>Bacteria</taxon>
        <taxon>Pseudomonadati</taxon>
        <taxon>Pseudomonadota</taxon>
        <taxon>Betaproteobacteria</taxon>
        <taxon>Burkholderiales</taxon>
        <taxon>Burkholderiaceae</taxon>
        <taxon>Ephemeroptericola</taxon>
    </lineage>
</organism>
<evidence type="ECO:0000256" key="6">
    <source>
        <dbReference type="ARBA" id="ARBA00022519"/>
    </source>
</evidence>
<keyword evidence="10" id="KW-0406">Ion transport</keyword>
<comment type="subcellular location">
    <subcellularLocation>
        <location evidence="1">Cell membrane</location>
        <topology evidence="1">Peripheral membrane protein</topology>
    </subcellularLocation>
</comment>
<dbReference type="PANTHER" id="PTHR42771:SF2">
    <property type="entry name" value="IRON(3+)-HYDROXAMATE IMPORT ATP-BINDING PROTEIN FHUC"/>
    <property type="match status" value="1"/>
</dbReference>
<name>A0A345DB66_9BURK</name>
<evidence type="ECO:0000256" key="5">
    <source>
        <dbReference type="ARBA" id="ARBA00022496"/>
    </source>
</evidence>
<evidence type="ECO:0000313" key="13">
    <source>
        <dbReference type="EMBL" id="AXF85604.1"/>
    </source>
</evidence>
<evidence type="ECO:0000256" key="7">
    <source>
        <dbReference type="ARBA" id="ARBA00022741"/>
    </source>
</evidence>
<evidence type="ECO:0000256" key="3">
    <source>
        <dbReference type="ARBA" id="ARBA00022448"/>
    </source>
</evidence>
<dbReference type="SMART" id="SM00382">
    <property type="entry name" value="AAA"/>
    <property type="match status" value="1"/>
</dbReference>
<keyword evidence="5" id="KW-0410">Iron transport</keyword>
<evidence type="ECO:0000256" key="10">
    <source>
        <dbReference type="ARBA" id="ARBA00023065"/>
    </source>
</evidence>
<dbReference type="PROSITE" id="PS50893">
    <property type="entry name" value="ABC_TRANSPORTER_2"/>
    <property type="match status" value="1"/>
</dbReference>
<dbReference type="GO" id="GO:0005886">
    <property type="term" value="C:plasma membrane"/>
    <property type="evidence" value="ECO:0007669"/>
    <property type="project" value="UniProtKB-SubCell"/>
</dbReference>
<dbReference type="Pfam" id="PF00005">
    <property type="entry name" value="ABC_tran"/>
    <property type="match status" value="1"/>
</dbReference>
<keyword evidence="11" id="KW-0472">Membrane</keyword>
<accession>A0A345DB66</accession>
<keyword evidence="6" id="KW-0997">Cell inner membrane</keyword>
<dbReference type="RefSeq" id="WP_114562783.1">
    <property type="nucleotide sequence ID" value="NZ_CP031124.1"/>
</dbReference>
<comment type="similarity">
    <text evidence="2">Belongs to the ABC transporter superfamily.</text>
</comment>
<evidence type="ECO:0000256" key="8">
    <source>
        <dbReference type="ARBA" id="ARBA00022840"/>
    </source>
</evidence>
<keyword evidence="8 13" id="KW-0067">ATP-binding</keyword>
<evidence type="ECO:0000256" key="1">
    <source>
        <dbReference type="ARBA" id="ARBA00004202"/>
    </source>
</evidence>
<keyword evidence="14" id="KW-1185">Reference proteome</keyword>
<feature type="domain" description="ABC transporter" evidence="12">
    <location>
        <begin position="4"/>
        <end position="239"/>
    </location>
</feature>
<dbReference type="InterPro" id="IPR003439">
    <property type="entry name" value="ABC_transporter-like_ATP-bd"/>
</dbReference>
<dbReference type="InterPro" id="IPR051535">
    <property type="entry name" value="Siderophore_ABC-ATPase"/>
</dbReference>
<keyword evidence="9" id="KW-0408">Iron</keyword>
<evidence type="ECO:0000256" key="11">
    <source>
        <dbReference type="ARBA" id="ARBA00023136"/>
    </source>
</evidence>
<dbReference type="InterPro" id="IPR003593">
    <property type="entry name" value="AAA+_ATPase"/>
</dbReference>
<dbReference type="Gene3D" id="3.40.50.300">
    <property type="entry name" value="P-loop containing nucleotide triphosphate hydrolases"/>
    <property type="match status" value="1"/>
</dbReference>
<keyword evidence="3" id="KW-0813">Transport</keyword>
<dbReference type="PANTHER" id="PTHR42771">
    <property type="entry name" value="IRON(3+)-HYDROXAMATE IMPORT ATP-BINDING PROTEIN FHUC"/>
    <property type="match status" value="1"/>
</dbReference>
<gene>
    <name evidence="13" type="primary">yusV</name>
    <name evidence="13" type="ORF">DTO96_101335</name>
</gene>
<evidence type="ECO:0000313" key="14">
    <source>
        <dbReference type="Proteomes" id="UP000252182"/>
    </source>
</evidence>
<dbReference type="AlphaFoldDB" id="A0A345DB66"/>
<dbReference type="OrthoDB" id="5296765at2"/>
<sequence length="261" mass="28739">MSDLQVNNIHLRYQSKAVVRGASLSLASGQVGVIVGANGCGKSTLLKAIAKLHPLDEGQIVLNGRNTRLMSNQQMARQVSLLPQSANAPEGMTVGMLVRYGRYPYQGLFRSWSKTDDLAVRLSMDKLGVLEFENRRLDELSGGQRQRCWLAMILAQDTPLVLLDEPTSMLDLGHQIEVLEQIKGLAQMGKSVLLVLHDLALAVRYADQIFAMNEGQIICSGTAQEIVTAELIKMLYGVDADIMYTPDHMPLVVPQRLALIQ</sequence>
<dbReference type="EMBL" id="CP031124">
    <property type="protein sequence ID" value="AXF85604.1"/>
    <property type="molecule type" value="Genomic_DNA"/>
</dbReference>
<protein>
    <submittedName>
        <fullName evidence="13">Putative siderophore transport system ATP-binding protein YusV</fullName>
    </submittedName>
</protein>
<dbReference type="Proteomes" id="UP000252182">
    <property type="component" value="Chromosome"/>
</dbReference>
<dbReference type="GO" id="GO:0005524">
    <property type="term" value="F:ATP binding"/>
    <property type="evidence" value="ECO:0007669"/>
    <property type="project" value="UniProtKB-KW"/>
</dbReference>
<dbReference type="SUPFAM" id="SSF52540">
    <property type="entry name" value="P-loop containing nucleoside triphosphate hydrolases"/>
    <property type="match status" value="1"/>
</dbReference>
<dbReference type="FunFam" id="3.40.50.300:FF:000134">
    <property type="entry name" value="Iron-enterobactin ABC transporter ATP-binding protein"/>
    <property type="match status" value="1"/>
</dbReference>
<dbReference type="GO" id="GO:0016887">
    <property type="term" value="F:ATP hydrolysis activity"/>
    <property type="evidence" value="ECO:0007669"/>
    <property type="project" value="InterPro"/>
</dbReference>
<dbReference type="KEGG" id="hyf:DTO96_101335"/>
<proteinExistence type="inferred from homology"/>
<dbReference type="CDD" id="cd03214">
    <property type="entry name" value="ABC_Iron-Siderophores_B12_Hemin"/>
    <property type="match status" value="1"/>
</dbReference>
<evidence type="ECO:0000256" key="9">
    <source>
        <dbReference type="ARBA" id="ARBA00023004"/>
    </source>
</evidence>